<evidence type="ECO:0000313" key="3">
    <source>
        <dbReference type="Proteomes" id="UP001521116"/>
    </source>
</evidence>
<dbReference type="EMBL" id="JAJVDC020000109">
    <property type="protein sequence ID" value="KAL1624280.1"/>
    <property type="molecule type" value="Genomic_DNA"/>
</dbReference>
<organism evidence="2 3">
    <name type="scientific">Neofusicoccum ribis</name>
    <dbReference type="NCBI Taxonomy" id="45134"/>
    <lineage>
        <taxon>Eukaryota</taxon>
        <taxon>Fungi</taxon>
        <taxon>Dikarya</taxon>
        <taxon>Ascomycota</taxon>
        <taxon>Pezizomycotina</taxon>
        <taxon>Dothideomycetes</taxon>
        <taxon>Dothideomycetes incertae sedis</taxon>
        <taxon>Botryosphaeriales</taxon>
        <taxon>Botryosphaeriaceae</taxon>
        <taxon>Neofusicoccum</taxon>
    </lineage>
</organism>
<evidence type="ECO:0000256" key="1">
    <source>
        <dbReference type="SAM" id="MobiDB-lite"/>
    </source>
</evidence>
<gene>
    <name evidence="2" type="ORF">SLS56_007900</name>
</gene>
<accession>A0ABR3SLK2</accession>
<dbReference type="Proteomes" id="UP001521116">
    <property type="component" value="Unassembled WGS sequence"/>
</dbReference>
<sequence>MDGTTCGFGPPRACVSRDDVAVVEIVDVDADPNSSPCERTLYGTVLEASFQVRDMGGISKGSHALLGSLFALFGKDRTQYDVHMHFERRCFRHVMEEDWDSNTIMLRENPHGVLKLYAHFTPKRTDLETNATNTSQTDTTGNTDPSLRAA</sequence>
<evidence type="ECO:0000313" key="2">
    <source>
        <dbReference type="EMBL" id="KAL1624280.1"/>
    </source>
</evidence>
<protein>
    <submittedName>
        <fullName evidence="2">Uncharacterized protein</fullName>
    </submittedName>
</protein>
<reference evidence="2 3" key="1">
    <citation type="submission" date="2024-02" db="EMBL/GenBank/DDBJ databases">
        <title>De novo assembly and annotation of 12 fungi associated with fruit tree decline syndrome in Ontario, Canada.</title>
        <authorList>
            <person name="Sulman M."/>
            <person name="Ellouze W."/>
            <person name="Ilyukhin E."/>
        </authorList>
    </citation>
    <scope>NUCLEOTIDE SEQUENCE [LARGE SCALE GENOMIC DNA]</scope>
    <source>
        <strain evidence="2 3">M1-105</strain>
    </source>
</reference>
<feature type="compositionally biased region" description="Low complexity" evidence="1">
    <location>
        <begin position="129"/>
        <end position="143"/>
    </location>
</feature>
<feature type="region of interest" description="Disordered" evidence="1">
    <location>
        <begin position="127"/>
        <end position="150"/>
    </location>
</feature>
<name>A0ABR3SLK2_9PEZI</name>
<keyword evidence="3" id="KW-1185">Reference proteome</keyword>
<comment type="caution">
    <text evidence="2">The sequence shown here is derived from an EMBL/GenBank/DDBJ whole genome shotgun (WGS) entry which is preliminary data.</text>
</comment>
<proteinExistence type="predicted"/>